<name>A0A9W9H3I2_9EURO</name>
<keyword evidence="4" id="KW-0443">Lipid metabolism</keyword>
<dbReference type="SUPFAM" id="SSF48264">
    <property type="entry name" value="Cytochrome P450"/>
    <property type="match status" value="1"/>
</dbReference>
<keyword evidence="4" id="KW-0444">Lipid biosynthesis</keyword>
<keyword evidence="6" id="KW-0560">Oxidoreductase</keyword>
<protein>
    <recommendedName>
        <fullName evidence="10">Cytochrome P450</fullName>
    </recommendedName>
</protein>
<dbReference type="PROSITE" id="PS51257">
    <property type="entry name" value="PROKAR_LIPOPROTEIN"/>
    <property type="match status" value="1"/>
</dbReference>
<comment type="caution">
    <text evidence="8">The sequence shown here is derived from an EMBL/GenBank/DDBJ whole genome shotgun (WGS) entry which is preliminary data.</text>
</comment>
<evidence type="ECO:0000313" key="9">
    <source>
        <dbReference type="Proteomes" id="UP001147746"/>
    </source>
</evidence>
<evidence type="ECO:0000256" key="2">
    <source>
        <dbReference type="ARBA" id="ARBA00004389"/>
    </source>
</evidence>
<dbReference type="GO" id="GO:0005506">
    <property type="term" value="F:iron ion binding"/>
    <property type="evidence" value="ECO:0007669"/>
    <property type="project" value="InterPro"/>
</dbReference>
<dbReference type="InterPro" id="IPR036396">
    <property type="entry name" value="Cyt_P450_sf"/>
</dbReference>
<dbReference type="Gene3D" id="1.10.630.10">
    <property type="entry name" value="Cytochrome P450"/>
    <property type="match status" value="1"/>
</dbReference>
<dbReference type="Proteomes" id="UP001147746">
    <property type="component" value="Unassembled WGS sequence"/>
</dbReference>
<dbReference type="GO" id="GO:0020037">
    <property type="term" value="F:heme binding"/>
    <property type="evidence" value="ECO:0007669"/>
    <property type="project" value="InterPro"/>
</dbReference>
<comment type="subcellular location">
    <subcellularLocation>
        <location evidence="2">Endoplasmic reticulum membrane</location>
        <topology evidence="2">Single-pass membrane protein</topology>
    </subcellularLocation>
</comment>
<proteinExistence type="inferred from homology"/>
<dbReference type="GO" id="GO:0043386">
    <property type="term" value="P:mycotoxin biosynthetic process"/>
    <property type="evidence" value="ECO:0007669"/>
    <property type="project" value="UniProtKB-ARBA"/>
</dbReference>
<dbReference type="GO" id="GO:0016705">
    <property type="term" value="F:oxidoreductase activity, acting on paired donors, with incorporation or reduction of molecular oxygen"/>
    <property type="evidence" value="ECO:0007669"/>
    <property type="project" value="InterPro"/>
</dbReference>
<dbReference type="PRINTS" id="PR00465">
    <property type="entry name" value="EP450IV"/>
</dbReference>
<keyword evidence="9" id="KW-1185">Reference proteome</keyword>
<evidence type="ECO:0000256" key="7">
    <source>
        <dbReference type="ARBA" id="ARBA00023004"/>
    </source>
</evidence>
<reference evidence="8" key="2">
    <citation type="journal article" date="2023" name="IMA Fungus">
        <title>Comparative genomic study of the Penicillium genus elucidates a diverse pangenome and 15 lateral gene transfer events.</title>
        <authorList>
            <person name="Petersen C."/>
            <person name="Sorensen T."/>
            <person name="Nielsen M.R."/>
            <person name="Sondergaard T.E."/>
            <person name="Sorensen J.L."/>
            <person name="Fitzpatrick D.A."/>
            <person name="Frisvad J.C."/>
            <person name="Nielsen K.L."/>
        </authorList>
    </citation>
    <scope>NUCLEOTIDE SEQUENCE</scope>
    <source>
        <strain evidence="8">IBT 21472</strain>
    </source>
</reference>
<dbReference type="AlphaFoldDB" id="A0A9W9H3I2"/>
<accession>A0A9W9H3I2</accession>
<comment type="cofactor">
    <cofactor evidence="1">
        <name>heme</name>
        <dbReference type="ChEBI" id="CHEBI:30413"/>
    </cofactor>
</comment>
<keyword evidence="7" id="KW-0408">Iron</keyword>
<evidence type="ECO:0000256" key="5">
    <source>
        <dbReference type="ARBA" id="ARBA00022723"/>
    </source>
</evidence>
<evidence type="ECO:0000256" key="1">
    <source>
        <dbReference type="ARBA" id="ARBA00001971"/>
    </source>
</evidence>
<comment type="similarity">
    <text evidence="3">Belongs to the cytochrome P450 family.</text>
</comment>
<reference evidence="8" key="1">
    <citation type="submission" date="2022-12" db="EMBL/GenBank/DDBJ databases">
        <authorList>
            <person name="Petersen C."/>
        </authorList>
    </citation>
    <scope>NUCLEOTIDE SEQUENCE</scope>
    <source>
        <strain evidence="8">IBT 21472</strain>
    </source>
</reference>
<sequence length="567" mass="64153">MERHTTSTSHLIQTVRNGLSEMTWTTFFAVLVFSCIATRVISGLQSRQREYDPKEPRTSRLAPYWFPWIGHGFQIVWNHLGLFESLRESMDEPVFGIYLRGETYDTVVSPLMMNTVMSSNASNAPVLDQALQNVFGDRSLTRSVQLNRNEEISDNVAELISKDSFATEVSALITKFLQNNVSNLVTFSRSPVDMPPWERDSDVTMSEEDNSVCEVKLFELMRNFMGHNLSTLLMGEAFLENFPMSLADLWTLDRNYVPLFVGARRWIPSPGVSSGFAARDRLIHVMSVFYRAFSAFDDGIDPGIELRDLDDVSELVKQRMRTFRKLDLSPGASAAANLSLYWDIVEHTTKITFWSIIHIFADGALLKEIRTEIASCVNATRPTREETGFPFDEPPKLNLDLEKLLVSCPLFKACYYETLRLHSAGISFRKLESNLTVTESKEDATEPRTYKLSKGKKVVMPHGVYHNDPHRFSNPDQYDPLRFIVTDATTGAKQARADPIAPFADGLYGSKNNNFTERAILGFTASIVSMWDIQSASEKELAVPPHRTTWGAFHPAKDVKVKLKPMV</sequence>
<keyword evidence="5" id="KW-0479">Metal-binding</keyword>
<dbReference type="InterPro" id="IPR002403">
    <property type="entry name" value="Cyt_P450_E_grp-IV"/>
</dbReference>
<dbReference type="InterPro" id="IPR001128">
    <property type="entry name" value="Cyt_P450"/>
</dbReference>
<dbReference type="EMBL" id="JAPZBO010000009">
    <property type="protein sequence ID" value="KAJ5302695.1"/>
    <property type="molecule type" value="Genomic_DNA"/>
</dbReference>
<gene>
    <name evidence="8" type="ORF">N7476_009494</name>
</gene>
<evidence type="ECO:0008006" key="10">
    <source>
        <dbReference type="Google" id="ProtNLM"/>
    </source>
</evidence>
<evidence type="ECO:0000313" key="8">
    <source>
        <dbReference type="EMBL" id="KAJ5302695.1"/>
    </source>
</evidence>
<dbReference type="GO" id="GO:0005789">
    <property type="term" value="C:endoplasmic reticulum membrane"/>
    <property type="evidence" value="ECO:0007669"/>
    <property type="project" value="UniProtKB-SubCell"/>
</dbReference>
<evidence type="ECO:0000256" key="3">
    <source>
        <dbReference type="ARBA" id="ARBA00010617"/>
    </source>
</evidence>
<dbReference type="PANTHER" id="PTHR24306">
    <property type="match status" value="1"/>
</dbReference>
<evidence type="ECO:0000256" key="4">
    <source>
        <dbReference type="ARBA" id="ARBA00022516"/>
    </source>
</evidence>
<organism evidence="8 9">
    <name type="scientific">Penicillium atrosanguineum</name>
    <dbReference type="NCBI Taxonomy" id="1132637"/>
    <lineage>
        <taxon>Eukaryota</taxon>
        <taxon>Fungi</taxon>
        <taxon>Dikarya</taxon>
        <taxon>Ascomycota</taxon>
        <taxon>Pezizomycotina</taxon>
        <taxon>Eurotiomycetes</taxon>
        <taxon>Eurotiomycetidae</taxon>
        <taxon>Eurotiales</taxon>
        <taxon>Aspergillaceae</taxon>
        <taxon>Penicillium</taxon>
    </lineage>
</organism>
<evidence type="ECO:0000256" key="6">
    <source>
        <dbReference type="ARBA" id="ARBA00023002"/>
    </source>
</evidence>
<dbReference type="OrthoDB" id="3366823at2759"/>
<dbReference type="Pfam" id="PF00067">
    <property type="entry name" value="p450"/>
    <property type="match status" value="1"/>
</dbReference>
<dbReference type="GO" id="GO:0004497">
    <property type="term" value="F:monooxygenase activity"/>
    <property type="evidence" value="ECO:0007669"/>
    <property type="project" value="InterPro"/>
</dbReference>
<dbReference type="PANTHER" id="PTHR24306:SF7">
    <property type="entry name" value="AHBB"/>
    <property type="match status" value="1"/>
</dbReference>